<dbReference type="OrthoDB" id="261831at2759"/>
<keyword evidence="4" id="KW-0653">Protein transport</keyword>
<keyword evidence="2" id="KW-0813">Transport</keyword>
<evidence type="ECO:0000256" key="6">
    <source>
        <dbReference type="ARBA" id="ARBA00023034"/>
    </source>
</evidence>
<dbReference type="PROSITE" id="PS50192">
    <property type="entry name" value="T_SNARE"/>
    <property type="match status" value="1"/>
</dbReference>
<protein>
    <recommendedName>
        <fullName evidence="11">t-SNARE coiled-coil homology domain-containing protein</fullName>
    </recommendedName>
</protein>
<evidence type="ECO:0000256" key="8">
    <source>
        <dbReference type="ARBA" id="ARBA00046280"/>
    </source>
</evidence>
<evidence type="ECO:0000256" key="3">
    <source>
        <dbReference type="ARBA" id="ARBA00022692"/>
    </source>
</evidence>
<evidence type="ECO:0000313" key="13">
    <source>
        <dbReference type="Proteomes" id="UP000774326"/>
    </source>
</evidence>
<evidence type="ECO:0000256" key="10">
    <source>
        <dbReference type="SAM" id="Phobius"/>
    </source>
</evidence>
<keyword evidence="3 10" id="KW-0812">Transmembrane</keyword>
<dbReference type="Proteomes" id="UP000774326">
    <property type="component" value="Unassembled WGS sequence"/>
</dbReference>
<feature type="region of interest" description="Disordered" evidence="9">
    <location>
        <begin position="9"/>
        <end position="47"/>
    </location>
</feature>
<dbReference type="InterPro" id="IPR039899">
    <property type="entry name" value="BET1_SNARE"/>
</dbReference>
<accession>A0A9P8TMN6</accession>
<feature type="compositionally biased region" description="Polar residues" evidence="9">
    <location>
        <begin position="19"/>
        <end position="28"/>
    </location>
</feature>
<name>A0A9P8TMN6_WICPI</name>
<evidence type="ECO:0000313" key="12">
    <source>
        <dbReference type="EMBL" id="KAH3684349.1"/>
    </source>
</evidence>
<comment type="caution">
    <text evidence="12">The sequence shown here is derived from an EMBL/GenBank/DDBJ whole genome shotgun (WGS) entry which is preliminary data.</text>
</comment>
<dbReference type="CDD" id="cd15853">
    <property type="entry name" value="SNARE_Bet1"/>
    <property type="match status" value="1"/>
</dbReference>
<proteinExistence type="predicted"/>
<keyword evidence="7 10" id="KW-0472">Membrane</keyword>
<reference evidence="12" key="2">
    <citation type="submission" date="2021-01" db="EMBL/GenBank/DDBJ databases">
        <authorList>
            <person name="Schikora-Tamarit M.A."/>
        </authorList>
    </citation>
    <scope>NUCLEOTIDE SEQUENCE</scope>
    <source>
        <strain evidence="12">CBS2887</strain>
    </source>
</reference>
<feature type="domain" description="T-SNARE coiled-coil homology" evidence="11">
    <location>
        <begin position="38"/>
        <end position="100"/>
    </location>
</feature>
<evidence type="ECO:0000256" key="7">
    <source>
        <dbReference type="ARBA" id="ARBA00023136"/>
    </source>
</evidence>
<evidence type="ECO:0000256" key="1">
    <source>
        <dbReference type="ARBA" id="ARBA00004394"/>
    </source>
</evidence>
<dbReference type="InterPro" id="IPR000727">
    <property type="entry name" value="T_SNARE_dom"/>
</dbReference>
<keyword evidence="13" id="KW-1185">Reference proteome</keyword>
<dbReference type="AlphaFoldDB" id="A0A9P8TMN6"/>
<gene>
    <name evidence="12" type="ORF">WICPIJ_004677</name>
</gene>
<keyword evidence="5 10" id="KW-1133">Transmembrane helix</keyword>
<dbReference type="SMART" id="SM00397">
    <property type="entry name" value="t_SNARE"/>
    <property type="match status" value="1"/>
</dbReference>
<reference evidence="12" key="1">
    <citation type="journal article" date="2021" name="Open Biol.">
        <title>Shared evolutionary footprints suggest mitochondrial oxidative damage underlies multiple complex I losses in fungi.</title>
        <authorList>
            <person name="Schikora-Tamarit M.A."/>
            <person name="Marcet-Houben M."/>
            <person name="Nosek J."/>
            <person name="Gabaldon T."/>
        </authorList>
    </citation>
    <scope>NUCLEOTIDE SEQUENCE</scope>
    <source>
        <strain evidence="12">CBS2887</strain>
    </source>
</reference>
<feature type="transmembrane region" description="Helical" evidence="10">
    <location>
        <begin position="106"/>
        <end position="126"/>
    </location>
</feature>
<evidence type="ECO:0000256" key="9">
    <source>
        <dbReference type="SAM" id="MobiDB-lite"/>
    </source>
</evidence>
<keyword evidence="6" id="KW-0333">Golgi apparatus</keyword>
<dbReference type="GO" id="GO:0000139">
    <property type="term" value="C:Golgi membrane"/>
    <property type="evidence" value="ECO:0007669"/>
    <property type="project" value="UniProtKB-SubCell"/>
</dbReference>
<feature type="compositionally biased region" description="Low complexity" evidence="9">
    <location>
        <begin position="33"/>
        <end position="42"/>
    </location>
</feature>
<sequence length="127" mass="14565">METNVKERIQLFGPKRVSSPYNQTSSLNRPDFSESQLSSLESQNDEEMSTMFTKIKSLKSLSEKMGVEINSSNSLINDVNDQFGQLQGTLKKTWNKMLIMAKRSGISWKVWLGVFGVVILMFFIVWF</sequence>
<evidence type="ECO:0000256" key="4">
    <source>
        <dbReference type="ARBA" id="ARBA00022927"/>
    </source>
</evidence>
<evidence type="ECO:0000256" key="5">
    <source>
        <dbReference type="ARBA" id="ARBA00022989"/>
    </source>
</evidence>
<dbReference type="PANTHER" id="PTHR12791">
    <property type="entry name" value="GOLGI SNARE BET1-RELATED"/>
    <property type="match status" value="1"/>
</dbReference>
<organism evidence="12 13">
    <name type="scientific">Wickerhamomyces pijperi</name>
    <name type="common">Yeast</name>
    <name type="synonym">Pichia pijperi</name>
    <dbReference type="NCBI Taxonomy" id="599730"/>
    <lineage>
        <taxon>Eukaryota</taxon>
        <taxon>Fungi</taxon>
        <taxon>Dikarya</taxon>
        <taxon>Ascomycota</taxon>
        <taxon>Saccharomycotina</taxon>
        <taxon>Saccharomycetes</taxon>
        <taxon>Phaffomycetales</taxon>
        <taxon>Wickerhamomycetaceae</taxon>
        <taxon>Wickerhamomyces</taxon>
    </lineage>
</organism>
<dbReference type="GO" id="GO:0015031">
    <property type="term" value="P:protein transport"/>
    <property type="evidence" value="ECO:0007669"/>
    <property type="project" value="UniProtKB-KW"/>
</dbReference>
<dbReference type="Gene3D" id="1.20.5.110">
    <property type="match status" value="1"/>
</dbReference>
<dbReference type="EMBL" id="JAEUBG010002596">
    <property type="protein sequence ID" value="KAH3684349.1"/>
    <property type="molecule type" value="Genomic_DNA"/>
</dbReference>
<evidence type="ECO:0000259" key="11">
    <source>
        <dbReference type="PROSITE" id="PS50192"/>
    </source>
</evidence>
<dbReference type="SUPFAM" id="SSF58038">
    <property type="entry name" value="SNARE fusion complex"/>
    <property type="match status" value="1"/>
</dbReference>
<comment type="subcellular location">
    <subcellularLocation>
        <location evidence="8">Endomembrane system</location>
        <topology evidence="8">Single-pass type IV membrane protein</topology>
    </subcellularLocation>
    <subcellularLocation>
        <location evidence="1">Golgi apparatus membrane</location>
    </subcellularLocation>
</comment>
<evidence type="ECO:0000256" key="2">
    <source>
        <dbReference type="ARBA" id="ARBA00022448"/>
    </source>
</evidence>